<dbReference type="Gene3D" id="3.10.580.10">
    <property type="entry name" value="CBS-domain"/>
    <property type="match status" value="1"/>
</dbReference>
<comment type="caution">
    <text evidence="11">The sequence shown here is derived from an EMBL/GenBank/DDBJ whole genome shotgun (WGS) entry which is preliminary data.</text>
</comment>
<dbReference type="AlphaFoldDB" id="A0A084EHT1"/>
<evidence type="ECO:0000256" key="3">
    <source>
        <dbReference type="ARBA" id="ARBA00022448"/>
    </source>
</evidence>
<comment type="similarity">
    <text evidence="2 9">Belongs to the SLC41A transporter family.</text>
</comment>
<name>A0A084EHT1_MYCCA</name>
<dbReference type="InterPro" id="IPR006668">
    <property type="entry name" value="Mg_transptr_MgtE_intracell_dom"/>
</dbReference>
<proteinExistence type="inferred from homology"/>
<dbReference type="PROSITE" id="PS51371">
    <property type="entry name" value="CBS"/>
    <property type="match status" value="1"/>
</dbReference>
<evidence type="ECO:0000256" key="1">
    <source>
        <dbReference type="ARBA" id="ARBA00004141"/>
    </source>
</evidence>
<evidence type="ECO:0000256" key="8">
    <source>
        <dbReference type="PROSITE-ProRule" id="PRU00703"/>
    </source>
</evidence>
<keyword evidence="9" id="KW-1003">Cell membrane</keyword>
<dbReference type="InterPro" id="IPR006667">
    <property type="entry name" value="SLC41_membr_dom"/>
</dbReference>
<feature type="transmembrane region" description="Helical" evidence="9">
    <location>
        <begin position="368"/>
        <end position="392"/>
    </location>
</feature>
<dbReference type="Pfam" id="PF00571">
    <property type="entry name" value="CBS"/>
    <property type="match status" value="2"/>
</dbReference>
<dbReference type="SMART" id="SM00116">
    <property type="entry name" value="CBS"/>
    <property type="match status" value="2"/>
</dbReference>
<protein>
    <recommendedName>
        <fullName evidence="9">Magnesium transporter MgtE</fullName>
    </recommendedName>
</protein>
<keyword evidence="7 9" id="KW-0472">Membrane</keyword>
<dbReference type="SUPFAM" id="SSF158791">
    <property type="entry name" value="MgtE N-terminal domain-like"/>
    <property type="match status" value="1"/>
</dbReference>
<feature type="transmembrane region" description="Helical" evidence="9">
    <location>
        <begin position="285"/>
        <end position="306"/>
    </location>
</feature>
<evidence type="ECO:0000259" key="10">
    <source>
        <dbReference type="PROSITE" id="PS51371"/>
    </source>
</evidence>
<dbReference type="InterPro" id="IPR006669">
    <property type="entry name" value="MgtE_transporter"/>
</dbReference>
<dbReference type="EMBL" id="JFDO01000032">
    <property type="protein sequence ID" value="KEZ17523.1"/>
    <property type="molecule type" value="Genomic_DNA"/>
</dbReference>
<evidence type="ECO:0000256" key="5">
    <source>
        <dbReference type="ARBA" id="ARBA00022842"/>
    </source>
</evidence>
<dbReference type="Gene3D" id="1.25.60.10">
    <property type="entry name" value="MgtE N-terminal domain-like"/>
    <property type="match status" value="1"/>
</dbReference>
<evidence type="ECO:0000313" key="12">
    <source>
        <dbReference type="Proteomes" id="UP000028533"/>
    </source>
</evidence>
<reference evidence="11 12" key="1">
    <citation type="submission" date="2014-02" db="EMBL/GenBank/DDBJ databases">
        <title>Genome sequence of Mycoplasma capricolum subsp. capricolum strain 14232.</title>
        <authorList>
            <person name="Sirand-Pugnet P."/>
            <person name="Breton M."/>
            <person name="Dordet-Frisoni E."/>
            <person name="Baranowski E."/>
            <person name="Barre A."/>
            <person name="Couture C."/>
            <person name="Dupuy V."/>
            <person name="Gaurivaud P."/>
            <person name="Jacob D."/>
            <person name="Lemaitre C."/>
            <person name="Manso-Silvan L."/>
            <person name="Nikolski M."/>
            <person name="Nouvel L.-X."/>
            <person name="Poumarat F."/>
            <person name="Tardy F."/>
            <person name="Thebault P."/>
            <person name="Theil S."/>
            <person name="Citti C."/>
            <person name="Thiaucourt F."/>
            <person name="Blanchard A."/>
        </authorList>
    </citation>
    <scope>NUCLEOTIDE SEQUENCE [LARGE SCALE GENOMIC DNA]</scope>
    <source>
        <strain evidence="11 12">14232</strain>
    </source>
</reference>
<gene>
    <name evidence="11" type="primary">mgtE</name>
    <name evidence="11" type="ORF">MCAPa_7620</name>
</gene>
<comment type="function">
    <text evidence="9">Acts as a magnesium transporter.</text>
</comment>
<dbReference type="PANTHER" id="PTHR43773">
    <property type="entry name" value="MAGNESIUM TRANSPORTER MGTE"/>
    <property type="match status" value="1"/>
</dbReference>
<keyword evidence="4 9" id="KW-0812">Transmembrane</keyword>
<dbReference type="SUPFAM" id="SSF161093">
    <property type="entry name" value="MgtE membrane domain-like"/>
    <property type="match status" value="1"/>
</dbReference>
<dbReference type="RefSeq" id="WP_036432415.1">
    <property type="nucleotide sequence ID" value="NZ_JFDO01000032.1"/>
</dbReference>
<dbReference type="GO" id="GO:0015095">
    <property type="term" value="F:magnesium ion transmembrane transporter activity"/>
    <property type="evidence" value="ECO:0007669"/>
    <property type="project" value="UniProtKB-UniRule"/>
</dbReference>
<feature type="transmembrane region" description="Helical" evidence="9">
    <location>
        <begin position="404"/>
        <end position="433"/>
    </location>
</feature>
<dbReference type="InterPro" id="IPR036739">
    <property type="entry name" value="SLC41_membr_dom_sf"/>
</dbReference>
<dbReference type="Pfam" id="PF01769">
    <property type="entry name" value="MgtE"/>
    <property type="match status" value="1"/>
</dbReference>
<dbReference type="Pfam" id="PF03448">
    <property type="entry name" value="MgtE_N"/>
    <property type="match status" value="1"/>
</dbReference>
<keyword evidence="3 9" id="KW-0813">Transport</keyword>
<sequence>MVDLENKEQEILEFYNNKEFDKCIEIIKKLRYADVGEILNYLDEKIAFNLYKKLEINKASQIFNYLSFDLKEYILTNLNQTKIKQLINDLYTDDIINAVENMPVEVVKRVFNAASKEQKKEIASILKYDIDTAGSIMSVNFLSVKQTTTVSKTIKEIQKNHDDYDEIDDVFVVNKLNQLVGSIEVKDLILNDMNTKVENIMNTKVISINSNQSQEDASNALKKYDISTLAVVDNNNVLVGIITSDDIIDVLIEETNEDMQKYTGIRTNETNYFDTSIFKMFISRIWSLVLMLGLTIITNSLLLIIFQKYNWTPAIKTKEELLFMLIPLSIILSTVIICCANQTLVMIRRAISLEQINKKSLKTIALKELVVSLMIAFVLIIVNLLKMILIYAVKYNANLTNINIWNSILISSAGIFISIIFANLLSLFLPLIVKKIGKDSSSVSLPLFALIIDILCVGIFLGIGLIV</sequence>
<comment type="subunit">
    <text evidence="9">Homodimer.</text>
</comment>
<dbReference type="InterPro" id="IPR000644">
    <property type="entry name" value="CBS_dom"/>
</dbReference>
<evidence type="ECO:0000256" key="6">
    <source>
        <dbReference type="ARBA" id="ARBA00022989"/>
    </source>
</evidence>
<dbReference type="InterPro" id="IPR038076">
    <property type="entry name" value="MgtE_N_sf"/>
</dbReference>
<dbReference type="NCBIfam" id="TIGR00400">
    <property type="entry name" value="mgtE"/>
    <property type="match status" value="1"/>
</dbReference>
<dbReference type="InterPro" id="IPR046342">
    <property type="entry name" value="CBS_dom_sf"/>
</dbReference>
<evidence type="ECO:0000256" key="7">
    <source>
        <dbReference type="ARBA" id="ARBA00023136"/>
    </source>
</evidence>
<dbReference type="GO" id="GO:0005886">
    <property type="term" value="C:plasma membrane"/>
    <property type="evidence" value="ECO:0007669"/>
    <property type="project" value="UniProtKB-SubCell"/>
</dbReference>
<dbReference type="Gene3D" id="1.10.357.20">
    <property type="entry name" value="SLC41 divalent cation transporters, integral membrane domain"/>
    <property type="match status" value="1"/>
</dbReference>
<organism evidence="11 12">
    <name type="scientific">Mycoplasma capricolum subsp. capricolum 14232</name>
    <dbReference type="NCBI Taxonomy" id="1188238"/>
    <lineage>
        <taxon>Bacteria</taxon>
        <taxon>Bacillati</taxon>
        <taxon>Mycoplasmatota</taxon>
        <taxon>Mollicutes</taxon>
        <taxon>Mycoplasmataceae</taxon>
        <taxon>Mycoplasma</taxon>
    </lineage>
</organism>
<evidence type="ECO:0000256" key="9">
    <source>
        <dbReference type="RuleBase" id="RU362011"/>
    </source>
</evidence>
<dbReference type="Proteomes" id="UP000028533">
    <property type="component" value="Unassembled WGS sequence"/>
</dbReference>
<dbReference type="CDD" id="cd04606">
    <property type="entry name" value="CBS_pair_Mg_transporter"/>
    <property type="match status" value="1"/>
</dbReference>
<feature type="transmembrane region" description="Helical" evidence="9">
    <location>
        <begin position="321"/>
        <end position="347"/>
    </location>
</feature>
<feature type="domain" description="CBS" evidence="10">
    <location>
        <begin position="201"/>
        <end position="259"/>
    </location>
</feature>
<dbReference type="SUPFAM" id="SSF54631">
    <property type="entry name" value="CBS-domain pair"/>
    <property type="match status" value="1"/>
</dbReference>
<keyword evidence="6 9" id="KW-1133">Transmembrane helix</keyword>
<dbReference type="GO" id="GO:0046872">
    <property type="term" value="F:metal ion binding"/>
    <property type="evidence" value="ECO:0007669"/>
    <property type="project" value="UniProtKB-KW"/>
</dbReference>
<keyword evidence="8" id="KW-0129">CBS domain</keyword>
<dbReference type="SMART" id="SM00924">
    <property type="entry name" value="MgtE_N"/>
    <property type="match status" value="1"/>
</dbReference>
<evidence type="ECO:0000256" key="2">
    <source>
        <dbReference type="ARBA" id="ARBA00009749"/>
    </source>
</evidence>
<keyword evidence="9" id="KW-0479">Metal-binding</keyword>
<feature type="transmembrane region" description="Helical" evidence="9">
    <location>
        <begin position="445"/>
        <end position="466"/>
    </location>
</feature>
<evidence type="ECO:0000313" key="11">
    <source>
        <dbReference type="EMBL" id="KEZ17523.1"/>
    </source>
</evidence>
<dbReference type="PANTHER" id="PTHR43773:SF1">
    <property type="entry name" value="MAGNESIUM TRANSPORTER MGTE"/>
    <property type="match status" value="1"/>
</dbReference>
<accession>A0A084EHT1</accession>
<comment type="subcellular location">
    <subcellularLocation>
        <location evidence="9">Cell membrane</location>
        <topology evidence="9">Multi-pass membrane protein</topology>
    </subcellularLocation>
    <subcellularLocation>
        <location evidence="1">Membrane</location>
        <topology evidence="1">Multi-pass membrane protein</topology>
    </subcellularLocation>
</comment>
<evidence type="ECO:0000256" key="4">
    <source>
        <dbReference type="ARBA" id="ARBA00022692"/>
    </source>
</evidence>
<keyword evidence="5 9" id="KW-0460">Magnesium</keyword>